<feature type="domain" description="AprE-like long alpha-helical hairpin" evidence="10">
    <location>
        <begin position="102"/>
        <end position="286"/>
    </location>
</feature>
<keyword evidence="5 9" id="KW-0997">Cell inner membrane</keyword>
<organism evidence="12 13">
    <name type="scientific">Sphingomonas donggukensis</name>
    <dbReference type="NCBI Taxonomy" id="2949093"/>
    <lineage>
        <taxon>Bacteria</taxon>
        <taxon>Pseudomonadati</taxon>
        <taxon>Pseudomonadota</taxon>
        <taxon>Alphaproteobacteria</taxon>
        <taxon>Sphingomonadales</taxon>
        <taxon>Sphingomonadaceae</taxon>
        <taxon>Sphingomonas</taxon>
    </lineage>
</organism>
<name>A0ABY4TV10_9SPHN</name>
<keyword evidence="6 9" id="KW-0812">Transmembrane</keyword>
<dbReference type="Pfam" id="PF26002">
    <property type="entry name" value="Beta-barrel_AprE"/>
    <property type="match status" value="1"/>
</dbReference>
<comment type="similarity">
    <text evidence="2 9">Belongs to the membrane fusion protein (MFP) (TC 8.A.1) family.</text>
</comment>
<dbReference type="Pfam" id="PF25994">
    <property type="entry name" value="HH_AprE"/>
    <property type="match status" value="1"/>
</dbReference>
<evidence type="ECO:0000256" key="1">
    <source>
        <dbReference type="ARBA" id="ARBA00004377"/>
    </source>
</evidence>
<dbReference type="Proteomes" id="UP001055580">
    <property type="component" value="Chromosome"/>
</dbReference>
<reference evidence="12" key="1">
    <citation type="submission" date="2022-05" db="EMBL/GenBank/DDBJ databases">
        <title>Sphingomonas sp. strain RMG20 Genome sequencing and assembly.</title>
        <authorList>
            <person name="Kim I."/>
        </authorList>
    </citation>
    <scope>NUCLEOTIDE SEQUENCE</scope>
    <source>
        <strain evidence="12">RMG20</strain>
    </source>
</reference>
<dbReference type="SUPFAM" id="SSF111369">
    <property type="entry name" value="HlyD-like secretion proteins"/>
    <property type="match status" value="1"/>
</dbReference>
<comment type="subcellular location">
    <subcellularLocation>
        <location evidence="1 9">Cell inner membrane</location>
        <topology evidence="1 9">Single-pass membrane protein</topology>
    </subcellularLocation>
</comment>
<dbReference type="InterPro" id="IPR010129">
    <property type="entry name" value="T1SS_HlyD"/>
</dbReference>
<feature type="transmembrane region" description="Helical" evidence="9">
    <location>
        <begin position="28"/>
        <end position="46"/>
    </location>
</feature>
<evidence type="ECO:0000256" key="7">
    <source>
        <dbReference type="ARBA" id="ARBA00022989"/>
    </source>
</evidence>
<dbReference type="EMBL" id="CP098401">
    <property type="protein sequence ID" value="URW76229.1"/>
    <property type="molecule type" value="Genomic_DNA"/>
</dbReference>
<accession>A0ABY4TV10</accession>
<evidence type="ECO:0000256" key="3">
    <source>
        <dbReference type="ARBA" id="ARBA00022448"/>
    </source>
</evidence>
<evidence type="ECO:0000256" key="9">
    <source>
        <dbReference type="RuleBase" id="RU365093"/>
    </source>
</evidence>
<dbReference type="NCBIfam" id="TIGR01843">
    <property type="entry name" value="type_I_hlyD"/>
    <property type="match status" value="1"/>
</dbReference>
<keyword evidence="3 9" id="KW-0813">Transport</keyword>
<evidence type="ECO:0000256" key="5">
    <source>
        <dbReference type="ARBA" id="ARBA00022519"/>
    </source>
</evidence>
<dbReference type="Gene3D" id="2.40.30.170">
    <property type="match status" value="1"/>
</dbReference>
<dbReference type="PANTHER" id="PTHR30386:SF26">
    <property type="entry name" value="TRANSPORT PROTEIN COMB"/>
    <property type="match status" value="1"/>
</dbReference>
<evidence type="ECO:0000313" key="13">
    <source>
        <dbReference type="Proteomes" id="UP001055580"/>
    </source>
</evidence>
<evidence type="ECO:0000259" key="11">
    <source>
        <dbReference type="Pfam" id="PF26002"/>
    </source>
</evidence>
<evidence type="ECO:0000313" key="12">
    <source>
        <dbReference type="EMBL" id="URW76229.1"/>
    </source>
</evidence>
<keyword evidence="4 9" id="KW-1003">Cell membrane</keyword>
<keyword evidence="8 9" id="KW-0472">Membrane</keyword>
<keyword evidence="13" id="KW-1185">Reference proteome</keyword>
<dbReference type="InterPro" id="IPR058982">
    <property type="entry name" value="Beta-barrel_AprE"/>
</dbReference>
<dbReference type="PANTHER" id="PTHR30386">
    <property type="entry name" value="MEMBRANE FUSION SUBUNIT OF EMRAB-TOLC MULTIDRUG EFFLUX PUMP"/>
    <property type="match status" value="1"/>
</dbReference>
<gene>
    <name evidence="12" type="ORF">M9980_03110</name>
</gene>
<protein>
    <recommendedName>
        <fullName evidence="9">Membrane fusion protein (MFP) family protein</fullName>
    </recommendedName>
</protein>
<feature type="domain" description="AprE-like beta-barrel" evidence="11">
    <location>
        <begin position="328"/>
        <end position="416"/>
    </location>
</feature>
<evidence type="ECO:0000256" key="2">
    <source>
        <dbReference type="ARBA" id="ARBA00009477"/>
    </source>
</evidence>
<evidence type="ECO:0000259" key="10">
    <source>
        <dbReference type="Pfam" id="PF25994"/>
    </source>
</evidence>
<dbReference type="RefSeq" id="WP_250753216.1">
    <property type="nucleotide sequence ID" value="NZ_CP098401.1"/>
</dbReference>
<dbReference type="PRINTS" id="PR01490">
    <property type="entry name" value="RTXTOXIND"/>
</dbReference>
<evidence type="ECO:0000256" key="4">
    <source>
        <dbReference type="ARBA" id="ARBA00022475"/>
    </source>
</evidence>
<evidence type="ECO:0000256" key="8">
    <source>
        <dbReference type="ARBA" id="ARBA00023136"/>
    </source>
</evidence>
<dbReference type="InterPro" id="IPR050739">
    <property type="entry name" value="MFP"/>
</dbReference>
<evidence type="ECO:0000256" key="6">
    <source>
        <dbReference type="ARBA" id="ARBA00022692"/>
    </source>
</evidence>
<sequence length="441" mass="46841">MTTDTIPAPHHHIEDMATRIQPRTASTMLLWAIGGFFVVALAWASFTRLDRTVHAAGRVVPGSRMQVISNLEGGIVSRILVKQGDQVKKGDTLVVLDRTASGAELGTGEVQAASLAAKIARLDAEIRGREPVYPTTGGSVQLGEQIAIERALHLSRMADLASASNAGAARIQQAQRAVAEAQAAYQSRTSAARAYQQQVDMVRPLVDRGIEPRLSLVQLENNLTIAQSDSAAAAATIARAQASVAEATAARNQQRQDWRAQAATELATAQAEYAARTSALPALADRARRTTIVAPLSGRINRVAVATVGGIVGAGQPIVELVPSEDLLQVEALVNPKDIANVRIGQHARLNISAYDSAVYGGMDGEVVTISPDATLDERTGESHYTVRVRANAASLKGHDGRTLPIGPGMTVDVNLLGDKRSVLSYLFTPISRLSERALRE</sequence>
<keyword evidence="7 9" id="KW-1133">Transmembrane helix</keyword>
<dbReference type="InterPro" id="IPR058781">
    <property type="entry name" value="HH_AprE-like"/>
</dbReference>
<dbReference type="Gene3D" id="2.40.50.100">
    <property type="match status" value="1"/>
</dbReference>
<proteinExistence type="inferred from homology"/>